<organism evidence="1 2">
    <name type="scientific">Zingiber officinale</name>
    <name type="common">Ginger</name>
    <name type="synonym">Amomum zingiber</name>
    <dbReference type="NCBI Taxonomy" id="94328"/>
    <lineage>
        <taxon>Eukaryota</taxon>
        <taxon>Viridiplantae</taxon>
        <taxon>Streptophyta</taxon>
        <taxon>Embryophyta</taxon>
        <taxon>Tracheophyta</taxon>
        <taxon>Spermatophyta</taxon>
        <taxon>Magnoliopsida</taxon>
        <taxon>Liliopsida</taxon>
        <taxon>Zingiberales</taxon>
        <taxon>Zingiberaceae</taxon>
        <taxon>Zingiber</taxon>
    </lineage>
</organism>
<reference evidence="1 2" key="1">
    <citation type="submission" date="2020-08" db="EMBL/GenBank/DDBJ databases">
        <title>Plant Genome Project.</title>
        <authorList>
            <person name="Zhang R.-G."/>
        </authorList>
    </citation>
    <scope>NUCLEOTIDE SEQUENCE [LARGE SCALE GENOMIC DNA]</scope>
    <source>
        <tissue evidence="1">Rhizome</tissue>
    </source>
</reference>
<sequence>MFAIEFIEDENELVDGYMVVKVASWNRRTGLVCNATISYKHRCPALSDNLLGVDPCQIPTSENEAANWLVEIQADGSTLI</sequence>
<proteinExistence type="predicted"/>
<comment type="caution">
    <text evidence="1">The sequence shown here is derived from an EMBL/GenBank/DDBJ whole genome shotgun (WGS) entry which is preliminary data.</text>
</comment>
<evidence type="ECO:0000313" key="2">
    <source>
        <dbReference type="Proteomes" id="UP000734854"/>
    </source>
</evidence>
<protein>
    <submittedName>
        <fullName evidence="1">Uncharacterized protein</fullName>
    </submittedName>
</protein>
<evidence type="ECO:0000313" key="1">
    <source>
        <dbReference type="EMBL" id="KAG6498405.1"/>
    </source>
</evidence>
<name>A0A8J5G0V3_ZINOF</name>
<keyword evidence="2" id="KW-1185">Reference proteome</keyword>
<dbReference type="EMBL" id="JACMSC010000012">
    <property type="protein sequence ID" value="KAG6498405.1"/>
    <property type="molecule type" value="Genomic_DNA"/>
</dbReference>
<gene>
    <name evidence="1" type="ORF">ZIOFF_046318</name>
</gene>
<dbReference type="AlphaFoldDB" id="A0A8J5G0V3"/>
<dbReference type="Proteomes" id="UP000734854">
    <property type="component" value="Unassembled WGS sequence"/>
</dbReference>
<accession>A0A8J5G0V3</accession>